<evidence type="ECO:0000256" key="4">
    <source>
        <dbReference type="ARBA" id="ARBA00023004"/>
    </source>
</evidence>
<dbReference type="PROSITE" id="PS50111">
    <property type="entry name" value="CHEMOTAXIS_TRANSDUC_2"/>
    <property type="match status" value="1"/>
</dbReference>
<sequence length="819" mass="89391">MGMKLRLGIMVLVPLFLFCPIGFIYLSDLSEILSVSGEMSLNIELFMKSSELIDSLQKERGLNVLHLSGGVTKNSVQESRKNTDLIIPDYFKALSRATLTSDQKSIAGTAVDSLQTLRVSVFNQKPAQAAANYTELISSLLTSQKHIAESKTTRGIGKVLSALAILERAKENAGLLRATMSGILASDRALEMAALLKLTKLHSGLDENLDSPALVLSKAGADKINAVRSTAHWQEIQRVYSLILSKWHTGAFGESGKEFFKVISLAVADLGDITRGELKWAGSRVSDIAEKSRSAHNMTMAAFVMALILSLVIAIWQGGSMVQALGKVVEMSGRIASGDLAVRFNLSRSDEIGVLGESMNQMAISLQQKAEAARSLSQGDLTVHIPIVSEADILGKALRGTVDHLSEMISGVSTGANKVAANSGKVSVSSQSLAQAATQTAASLEEISSTMTEIESQVKNNADSAEEARKASAEARNMAVQGSSHMGDMISAMNEIAVSSQEIRRIIKVIDEIAFQTNLLSLNASIEAARAGRHGKGFAVVAEEVRSLASRSSRAALESEDLIKETLSRVAKGKSISDVTETSFNNIVNSTGNLSLMMEDMARGSREQAAGVSQVTEALDQIDTATQQNMAVSESTASAAEQLSQQANDLQGFLTVFRLRQNHWADNTNRNRKHHDQEEIDDDGNDVLLKWAPEFLVHVKKLDDQHHTLVDLINSLHSALARGKANERLGNILNELIEYTQKHFADEENLMRTHKYPGLDEQLRIHRHLVSKVLEIRAKFEEGRPMGIEVMNFLKDWLMTHILKVDMQYSEYFTQRGVK</sequence>
<evidence type="ECO:0000256" key="3">
    <source>
        <dbReference type="ARBA" id="ARBA00022723"/>
    </source>
</evidence>
<dbReference type="CDD" id="cd11386">
    <property type="entry name" value="MCP_signal"/>
    <property type="match status" value="1"/>
</dbReference>
<dbReference type="NCBIfam" id="NF033749">
    <property type="entry name" value="bact_hemeryth"/>
    <property type="match status" value="1"/>
</dbReference>
<comment type="similarity">
    <text evidence="1">Belongs to the hemerythrin family.</text>
</comment>
<dbReference type="GO" id="GO:0007165">
    <property type="term" value="P:signal transduction"/>
    <property type="evidence" value="ECO:0007669"/>
    <property type="project" value="UniProtKB-KW"/>
</dbReference>
<dbReference type="Pfam" id="PF01814">
    <property type="entry name" value="Hemerythrin"/>
    <property type="match status" value="1"/>
</dbReference>
<dbReference type="SUPFAM" id="SSF58104">
    <property type="entry name" value="Methyl-accepting chemotaxis protein (MCP) signaling domain"/>
    <property type="match status" value="1"/>
</dbReference>
<dbReference type="Pfam" id="PF00015">
    <property type="entry name" value="MCPsignal"/>
    <property type="match status" value="1"/>
</dbReference>
<dbReference type="Gene3D" id="1.10.287.950">
    <property type="entry name" value="Methyl-accepting chemotaxis protein"/>
    <property type="match status" value="1"/>
</dbReference>
<evidence type="ECO:0000313" key="11">
    <source>
        <dbReference type="Proteomes" id="UP000233256"/>
    </source>
</evidence>
<gene>
    <name evidence="10" type="ORF">CVV64_19170</name>
</gene>
<evidence type="ECO:0000259" key="9">
    <source>
        <dbReference type="PROSITE" id="PS50885"/>
    </source>
</evidence>
<dbReference type="InterPro" id="IPR013587">
    <property type="entry name" value="Nitrate/nitrite_sensing"/>
</dbReference>
<comment type="similarity">
    <text evidence="5">Belongs to the methyl-accepting chemotaxis (MCP) protein family.</text>
</comment>
<dbReference type="SMART" id="SM00283">
    <property type="entry name" value="MA"/>
    <property type="match status" value="1"/>
</dbReference>
<dbReference type="Gene3D" id="6.10.340.10">
    <property type="match status" value="1"/>
</dbReference>
<accession>A0A2N1PJ32</accession>
<evidence type="ECO:0000256" key="5">
    <source>
        <dbReference type="ARBA" id="ARBA00029447"/>
    </source>
</evidence>
<dbReference type="SMART" id="SM00304">
    <property type="entry name" value="HAMP"/>
    <property type="match status" value="1"/>
</dbReference>
<dbReference type="InterPro" id="IPR003660">
    <property type="entry name" value="HAMP_dom"/>
</dbReference>
<organism evidence="10 11">
    <name type="scientific">Candidatus Wallbacteria bacterium HGW-Wallbacteria-1</name>
    <dbReference type="NCBI Taxonomy" id="2013854"/>
    <lineage>
        <taxon>Bacteria</taxon>
        <taxon>Candidatus Walliibacteriota</taxon>
    </lineage>
</organism>
<dbReference type="GO" id="GO:0004888">
    <property type="term" value="F:transmembrane signaling receptor activity"/>
    <property type="evidence" value="ECO:0007669"/>
    <property type="project" value="TreeGrafter"/>
</dbReference>
<dbReference type="InterPro" id="IPR012312">
    <property type="entry name" value="Hemerythrin-like"/>
</dbReference>
<evidence type="ECO:0000256" key="7">
    <source>
        <dbReference type="SAM" id="Phobius"/>
    </source>
</evidence>
<dbReference type="InterPro" id="IPR012827">
    <property type="entry name" value="Hemerythrin_metal-bd"/>
</dbReference>
<feature type="transmembrane region" description="Helical" evidence="7">
    <location>
        <begin position="7"/>
        <end position="26"/>
    </location>
</feature>
<dbReference type="InterPro" id="IPR004089">
    <property type="entry name" value="MCPsignal_dom"/>
</dbReference>
<evidence type="ECO:0000256" key="2">
    <source>
        <dbReference type="ARBA" id="ARBA00022500"/>
    </source>
</evidence>
<evidence type="ECO:0000256" key="1">
    <source>
        <dbReference type="ARBA" id="ARBA00010587"/>
    </source>
</evidence>
<dbReference type="CDD" id="cd12107">
    <property type="entry name" value="Hemerythrin"/>
    <property type="match status" value="1"/>
</dbReference>
<protein>
    <recommendedName>
        <fullName evidence="12">Methyl-accepting chemotaxis protein</fullName>
    </recommendedName>
</protein>
<feature type="domain" description="HAMP" evidence="9">
    <location>
        <begin position="319"/>
        <end position="371"/>
    </location>
</feature>
<dbReference type="PROSITE" id="PS50885">
    <property type="entry name" value="HAMP"/>
    <property type="match status" value="1"/>
</dbReference>
<dbReference type="PANTHER" id="PTHR43531:SF11">
    <property type="entry name" value="METHYL-ACCEPTING CHEMOTAXIS PROTEIN 3"/>
    <property type="match status" value="1"/>
</dbReference>
<dbReference type="PANTHER" id="PTHR43531">
    <property type="entry name" value="PROTEIN ICFG"/>
    <property type="match status" value="1"/>
</dbReference>
<keyword evidence="7" id="KW-0812">Transmembrane</keyword>
<keyword evidence="6" id="KW-0807">Transducer</keyword>
<dbReference type="GO" id="GO:0046872">
    <property type="term" value="F:metal ion binding"/>
    <property type="evidence" value="ECO:0007669"/>
    <property type="project" value="UniProtKB-KW"/>
</dbReference>
<keyword evidence="7" id="KW-1133">Transmembrane helix</keyword>
<keyword evidence="4" id="KW-0408">Iron</keyword>
<dbReference type="CDD" id="cd06225">
    <property type="entry name" value="HAMP"/>
    <property type="match status" value="1"/>
</dbReference>
<keyword evidence="7" id="KW-0472">Membrane</keyword>
<comment type="caution">
    <text evidence="10">The sequence shown here is derived from an EMBL/GenBank/DDBJ whole genome shotgun (WGS) entry which is preliminary data.</text>
</comment>
<evidence type="ECO:0000256" key="6">
    <source>
        <dbReference type="PROSITE-ProRule" id="PRU00284"/>
    </source>
</evidence>
<dbReference type="NCBIfam" id="TIGR02481">
    <property type="entry name" value="hemeryth_dom"/>
    <property type="match status" value="1"/>
</dbReference>
<evidence type="ECO:0000259" key="8">
    <source>
        <dbReference type="PROSITE" id="PS50111"/>
    </source>
</evidence>
<dbReference type="EMBL" id="PGXC01000050">
    <property type="protein sequence ID" value="PKK88354.1"/>
    <property type="molecule type" value="Genomic_DNA"/>
</dbReference>
<dbReference type="InterPro" id="IPR051310">
    <property type="entry name" value="MCP_chemotaxis"/>
</dbReference>
<keyword evidence="3" id="KW-0479">Metal-binding</keyword>
<dbReference type="GO" id="GO:0006935">
    <property type="term" value="P:chemotaxis"/>
    <property type="evidence" value="ECO:0007669"/>
    <property type="project" value="UniProtKB-KW"/>
</dbReference>
<feature type="domain" description="Methyl-accepting transducer" evidence="8">
    <location>
        <begin position="415"/>
        <end position="644"/>
    </location>
</feature>
<dbReference type="Pfam" id="PF00672">
    <property type="entry name" value="HAMP"/>
    <property type="match status" value="1"/>
</dbReference>
<evidence type="ECO:0000313" key="10">
    <source>
        <dbReference type="EMBL" id="PKK88354.1"/>
    </source>
</evidence>
<dbReference type="InterPro" id="IPR035938">
    <property type="entry name" value="Hemerythrin-like_sf"/>
</dbReference>
<dbReference type="SUPFAM" id="SSF47188">
    <property type="entry name" value="Hemerythrin-like"/>
    <property type="match status" value="1"/>
</dbReference>
<dbReference type="Proteomes" id="UP000233256">
    <property type="component" value="Unassembled WGS sequence"/>
</dbReference>
<name>A0A2N1PJ32_9BACT</name>
<reference evidence="10 11" key="1">
    <citation type="journal article" date="2017" name="ISME J.">
        <title>Potential for microbial H2 and metal transformations associated with novel bacteria and archaea in deep terrestrial subsurface sediments.</title>
        <authorList>
            <person name="Hernsdorf A.W."/>
            <person name="Amano Y."/>
            <person name="Miyakawa K."/>
            <person name="Ise K."/>
            <person name="Suzuki Y."/>
            <person name="Anantharaman K."/>
            <person name="Probst A."/>
            <person name="Burstein D."/>
            <person name="Thomas B.C."/>
            <person name="Banfield J.F."/>
        </authorList>
    </citation>
    <scope>NUCLEOTIDE SEQUENCE [LARGE SCALE GENOMIC DNA]</scope>
    <source>
        <strain evidence="10">HGW-Wallbacteria-1</strain>
    </source>
</reference>
<keyword evidence="2" id="KW-0145">Chemotaxis</keyword>
<evidence type="ECO:0008006" key="12">
    <source>
        <dbReference type="Google" id="ProtNLM"/>
    </source>
</evidence>
<proteinExistence type="inferred from homology"/>
<dbReference type="Gene3D" id="1.20.120.50">
    <property type="entry name" value="Hemerythrin-like"/>
    <property type="match status" value="1"/>
</dbReference>
<dbReference type="AlphaFoldDB" id="A0A2N1PJ32"/>
<dbReference type="GO" id="GO:0005886">
    <property type="term" value="C:plasma membrane"/>
    <property type="evidence" value="ECO:0007669"/>
    <property type="project" value="TreeGrafter"/>
</dbReference>
<dbReference type="Pfam" id="PF08376">
    <property type="entry name" value="NIT"/>
    <property type="match status" value="1"/>
</dbReference>